<accession>A0A5F2C1X9</accession>
<dbReference type="EMBL" id="RQGU01000090">
    <property type="protein sequence ID" value="TGM21273.1"/>
    <property type="molecule type" value="Genomic_DNA"/>
</dbReference>
<protein>
    <submittedName>
        <fullName evidence="1">Uncharacterized protein</fullName>
    </submittedName>
</protein>
<evidence type="ECO:0000313" key="1">
    <source>
        <dbReference type="EMBL" id="TGM12976.1"/>
    </source>
</evidence>
<evidence type="ECO:0000313" key="2">
    <source>
        <dbReference type="EMBL" id="TGM21273.1"/>
    </source>
</evidence>
<gene>
    <name evidence="1" type="ORF">EHQ81_12030</name>
    <name evidence="2" type="ORF">EHQ82_09720</name>
</gene>
<evidence type="ECO:0000313" key="3">
    <source>
        <dbReference type="Proteomes" id="UP000297832"/>
    </source>
</evidence>
<comment type="caution">
    <text evidence="1">The sequence shown here is derived from an EMBL/GenBank/DDBJ whole genome shotgun (WGS) entry which is preliminary data.</text>
</comment>
<dbReference type="AlphaFoldDB" id="A0A5F2C1X9"/>
<dbReference type="EMBL" id="RQGV01000015">
    <property type="protein sequence ID" value="TGM12976.1"/>
    <property type="molecule type" value="Genomic_DNA"/>
</dbReference>
<organism evidence="1 3">
    <name type="scientific">Leptospira selangorensis</name>
    <dbReference type="NCBI Taxonomy" id="2484982"/>
    <lineage>
        <taxon>Bacteria</taxon>
        <taxon>Pseudomonadati</taxon>
        <taxon>Spirochaetota</taxon>
        <taxon>Spirochaetia</taxon>
        <taxon>Leptospirales</taxon>
        <taxon>Leptospiraceae</taxon>
        <taxon>Leptospira</taxon>
    </lineage>
</organism>
<reference evidence="2" key="1">
    <citation type="submission" date="2018-10" db="EMBL/GenBank/DDBJ databases">
        <authorList>
            <person name="Vincent A.T."/>
            <person name="Schiettekatte O."/>
            <person name="Bourhy P."/>
            <person name="Veyrier F.J."/>
            <person name="Picardeau M."/>
        </authorList>
    </citation>
    <scope>NUCLEOTIDE SEQUENCE</scope>
    <source>
        <strain evidence="2">201702406</strain>
    </source>
</reference>
<dbReference type="Proteomes" id="UP000297832">
    <property type="component" value="Unassembled WGS sequence"/>
</dbReference>
<dbReference type="RefSeq" id="WP_135627253.1">
    <property type="nucleotide sequence ID" value="NZ_RQGU01000090.1"/>
</dbReference>
<evidence type="ECO:0000313" key="4">
    <source>
        <dbReference type="Proteomes" id="UP000298057"/>
    </source>
</evidence>
<reference evidence="1 3" key="2">
    <citation type="journal article" date="2019" name="PLoS Negl. Trop. Dis.">
        <title>Revisiting the worldwide diversity of Leptospira species in the environment.</title>
        <authorList>
            <person name="Vincent A.T."/>
            <person name="Schiettekatte O."/>
            <person name="Bourhy P."/>
            <person name="Veyrier F.J."/>
            <person name="Picardeau M."/>
        </authorList>
    </citation>
    <scope>NUCLEOTIDE SEQUENCE [LARGE SCALE GENOMIC DNA]</scope>
    <source>
        <strain evidence="1 3">201702405</strain>
        <strain evidence="2">201702406</strain>
    </source>
</reference>
<keyword evidence="4" id="KW-1185">Reference proteome</keyword>
<dbReference type="Proteomes" id="UP000298057">
    <property type="component" value="Unassembled WGS sequence"/>
</dbReference>
<proteinExistence type="predicted"/>
<sequence length="220" mass="25248">MIFLFRLSNRYIKYSLLFLFAFINCVTRYGTIKTESNNLTKSTSTINIEAIVTSGHYTGRVKLKKLDQQGSLSVKNVNGIIDFHNYDTIRKQLANIELENGIYRGEIIVIARENRFFQYAVEGEASILFDSELHKKLEGRAGGPCIQKEFSKLICQDLVLSGNSFKFLVEDLQKDEFSFLITPLILIFPIYTTFEFGLPIPLFGFWGYNRNLLVKESVVL</sequence>
<name>A0A5F2C1X9_9LEPT</name>